<dbReference type="AlphaFoldDB" id="A0A840BEK1"/>
<gene>
    <name evidence="1" type="ORF">GGR36_001269</name>
</gene>
<dbReference type="SUPFAM" id="SSF52343">
    <property type="entry name" value="Ferredoxin reductase-like, C-terminal NADP-linked domain"/>
    <property type="match status" value="1"/>
</dbReference>
<dbReference type="InterPro" id="IPR051930">
    <property type="entry name" value="FNR_type-1"/>
</dbReference>
<name>A0A840BEK1_9RHOO</name>
<accession>A0A840BEK1</accession>
<dbReference type="GO" id="GO:0042167">
    <property type="term" value="P:heme catabolic process"/>
    <property type="evidence" value="ECO:0007669"/>
    <property type="project" value="TreeGrafter"/>
</dbReference>
<evidence type="ECO:0000313" key="2">
    <source>
        <dbReference type="Proteomes" id="UP000561045"/>
    </source>
</evidence>
<organism evidence="1 2">
    <name type="scientific">Niveibacterium umoris</name>
    <dbReference type="NCBI Taxonomy" id="1193620"/>
    <lineage>
        <taxon>Bacteria</taxon>
        <taxon>Pseudomonadati</taxon>
        <taxon>Pseudomonadota</taxon>
        <taxon>Betaproteobacteria</taxon>
        <taxon>Rhodocyclales</taxon>
        <taxon>Rhodocyclaceae</taxon>
        <taxon>Niveibacterium</taxon>
    </lineage>
</organism>
<dbReference type="PANTHER" id="PTHR47878:SF1">
    <property type="entry name" value="FLAVODOXIN_FERREDOXIN--NADP REDUCTASE"/>
    <property type="match status" value="1"/>
</dbReference>
<dbReference type="PANTHER" id="PTHR47878">
    <property type="entry name" value="OXIDOREDUCTASE FAD/NAD(P)-BINDING DOMAIN PROTEIN"/>
    <property type="match status" value="1"/>
</dbReference>
<dbReference type="InterPro" id="IPR039261">
    <property type="entry name" value="FNR_nucleotide-bd"/>
</dbReference>
<evidence type="ECO:0000313" key="1">
    <source>
        <dbReference type="EMBL" id="MBB4011961.1"/>
    </source>
</evidence>
<keyword evidence="2" id="KW-1185">Reference proteome</keyword>
<dbReference type="Proteomes" id="UP000561045">
    <property type="component" value="Unassembled WGS sequence"/>
</dbReference>
<proteinExistence type="predicted"/>
<dbReference type="GO" id="GO:0034599">
    <property type="term" value="P:cellular response to oxidative stress"/>
    <property type="evidence" value="ECO:0007669"/>
    <property type="project" value="TreeGrafter"/>
</dbReference>
<dbReference type="Gene3D" id="3.40.50.80">
    <property type="entry name" value="Nucleotide-binding domain of ferredoxin-NADP reductase (FNR) module"/>
    <property type="match status" value="1"/>
</dbReference>
<protein>
    <submittedName>
        <fullName evidence="1">Ferredoxin-NADP reductase</fullName>
    </submittedName>
</protein>
<comment type="caution">
    <text evidence="1">The sequence shown here is derived from an EMBL/GenBank/DDBJ whole genome shotgun (WGS) entry which is preliminary data.</text>
</comment>
<dbReference type="EMBL" id="JACIET010000001">
    <property type="protein sequence ID" value="MBB4011961.1"/>
    <property type="molecule type" value="Genomic_DNA"/>
</dbReference>
<sequence length="108" mass="12085">MVVTHGVRSVSELAYAEQIQRELPEHEFLGDYIRDQLLYYSTVTGEPFRNLGRLTTLIESGKLCVDLGLPPIDPAHDRPMLCGSPGMVKELSRAASRSRRKSARRATT</sequence>
<reference evidence="1 2" key="1">
    <citation type="submission" date="2020-08" db="EMBL/GenBank/DDBJ databases">
        <title>Genomic Encyclopedia of Type Strains, Phase IV (KMG-IV): sequencing the most valuable type-strain genomes for metagenomic binning, comparative biology and taxonomic classification.</title>
        <authorList>
            <person name="Goeker M."/>
        </authorList>
    </citation>
    <scope>NUCLEOTIDE SEQUENCE [LARGE SCALE GENOMIC DNA]</scope>
    <source>
        <strain evidence="1 2">DSM 106739</strain>
    </source>
</reference>